<keyword evidence="7" id="KW-0067">ATP-binding</keyword>
<dbReference type="GO" id="GO:0016020">
    <property type="term" value="C:membrane"/>
    <property type="evidence" value="ECO:0007669"/>
    <property type="project" value="InterPro"/>
</dbReference>
<dbReference type="Pfam" id="PF07730">
    <property type="entry name" value="HisKA_3"/>
    <property type="match status" value="1"/>
</dbReference>
<dbReference type="PANTHER" id="PTHR24421">
    <property type="entry name" value="NITRATE/NITRITE SENSOR PROTEIN NARX-RELATED"/>
    <property type="match status" value="1"/>
</dbReference>
<dbReference type="SUPFAM" id="SSF55874">
    <property type="entry name" value="ATPase domain of HSP90 chaperone/DNA topoisomerase II/histidine kinase"/>
    <property type="match status" value="1"/>
</dbReference>
<keyword evidence="5" id="KW-0547">Nucleotide-binding</keyword>
<dbReference type="GO" id="GO:0046983">
    <property type="term" value="F:protein dimerization activity"/>
    <property type="evidence" value="ECO:0007669"/>
    <property type="project" value="InterPro"/>
</dbReference>
<accession>A0A853B8V8</accession>
<evidence type="ECO:0000256" key="1">
    <source>
        <dbReference type="ARBA" id="ARBA00000085"/>
    </source>
</evidence>
<dbReference type="PANTHER" id="PTHR24421:SF10">
    <property type="entry name" value="NITRATE_NITRITE SENSOR PROTEIN NARQ"/>
    <property type="match status" value="1"/>
</dbReference>
<dbReference type="InterPro" id="IPR011712">
    <property type="entry name" value="Sig_transdc_His_kin_sub3_dim/P"/>
</dbReference>
<keyword evidence="9" id="KW-1133">Transmembrane helix</keyword>
<dbReference type="Gene3D" id="3.30.565.10">
    <property type="entry name" value="Histidine kinase-like ATPase, C-terminal domain"/>
    <property type="match status" value="1"/>
</dbReference>
<protein>
    <recommendedName>
        <fullName evidence="2">histidine kinase</fullName>
        <ecNumber evidence="2">2.7.13.3</ecNumber>
    </recommendedName>
</protein>
<dbReference type="InterPro" id="IPR050482">
    <property type="entry name" value="Sensor_HK_TwoCompSys"/>
</dbReference>
<evidence type="ECO:0000313" key="11">
    <source>
        <dbReference type="EMBL" id="NYI91450.1"/>
    </source>
</evidence>
<evidence type="ECO:0000256" key="7">
    <source>
        <dbReference type="ARBA" id="ARBA00022840"/>
    </source>
</evidence>
<comment type="caution">
    <text evidence="11">The sequence shown here is derived from an EMBL/GenBank/DDBJ whole genome shotgun (WGS) entry which is preliminary data.</text>
</comment>
<gene>
    <name evidence="11" type="ORF">HNR02_004773</name>
</gene>
<evidence type="ECO:0000256" key="5">
    <source>
        <dbReference type="ARBA" id="ARBA00022741"/>
    </source>
</evidence>
<evidence type="ECO:0000256" key="3">
    <source>
        <dbReference type="ARBA" id="ARBA00022553"/>
    </source>
</evidence>
<keyword evidence="9" id="KW-0812">Transmembrane</keyword>
<keyword evidence="4" id="KW-0808">Transferase</keyword>
<dbReference type="InterPro" id="IPR036890">
    <property type="entry name" value="HATPase_C_sf"/>
</dbReference>
<dbReference type="GO" id="GO:0005524">
    <property type="term" value="F:ATP binding"/>
    <property type="evidence" value="ECO:0007669"/>
    <property type="project" value="UniProtKB-KW"/>
</dbReference>
<dbReference type="CDD" id="cd16917">
    <property type="entry name" value="HATPase_UhpB-NarQ-NarX-like"/>
    <property type="match status" value="1"/>
</dbReference>
<dbReference type="Gene3D" id="1.20.5.1930">
    <property type="match status" value="1"/>
</dbReference>
<dbReference type="AlphaFoldDB" id="A0A853B8V8"/>
<reference evidence="11 12" key="1">
    <citation type="submission" date="2020-07" db="EMBL/GenBank/DDBJ databases">
        <title>Sequencing the genomes of 1000 actinobacteria strains.</title>
        <authorList>
            <person name="Klenk H.-P."/>
        </authorList>
    </citation>
    <scope>NUCLEOTIDE SEQUENCE [LARGE SCALE GENOMIC DNA]</scope>
    <source>
        <strain evidence="11 12">DSM 104006</strain>
    </source>
</reference>
<keyword evidence="8" id="KW-0902">Two-component regulatory system</keyword>
<keyword evidence="3" id="KW-0597">Phosphoprotein</keyword>
<keyword evidence="6 11" id="KW-0418">Kinase</keyword>
<evidence type="ECO:0000256" key="2">
    <source>
        <dbReference type="ARBA" id="ARBA00012438"/>
    </source>
</evidence>
<feature type="transmembrane region" description="Helical" evidence="9">
    <location>
        <begin position="96"/>
        <end position="115"/>
    </location>
</feature>
<feature type="domain" description="Signal transduction histidine kinase subgroup 3 dimerisation and phosphoacceptor" evidence="10">
    <location>
        <begin position="179"/>
        <end position="244"/>
    </location>
</feature>
<dbReference type="Proteomes" id="UP000549616">
    <property type="component" value="Unassembled WGS sequence"/>
</dbReference>
<comment type="catalytic activity">
    <reaction evidence="1">
        <text>ATP + protein L-histidine = ADP + protein N-phospho-L-histidine.</text>
        <dbReference type="EC" id="2.7.13.3"/>
    </reaction>
</comment>
<dbReference type="RefSeq" id="WP_218903058.1">
    <property type="nucleotide sequence ID" value="NZ_JACCFK010000001.1"/>
</dbReference>
<organism evidence="11 12">
    <name type="scientific">Amycolatopsis endophytica</name>
    <dbReference type="NCBI Taxonomy" id="860233"/>
    <lineage>
        <taxon>Bacteria</taxon>
        <taxon>Bacillati</taxon>
        <taxon>Actinomycetota</taxon>
        <taxon>Actinomycetes</taxon>
        <taxon>Pseudonocardiales</taxon>
        <taxon>Pseudonocardiaceae</taxon>
        <taxon>Amycolatopsis</taxon>
    </lineage>
</organism>
<feature type="transmembrane region" description="Helical" evidence="9">
    <location>
        <begin position="121"/>
        <end position="142"/>
    </location>
</feature>
<evidence type="ECO:0000256" key="9">
    <source>
        <dbReference type="SAM" id="Phobius"/>
    </source>
</evidence>
<dbReference type="EMBL" id="JACCFK010000001">
    <property type="protein sequence ID" value="NYI91450.1"/>
    <property type="molecule type" value="Genomic_DNA"/>
</dbReference>
<evidence type="ECO:0000256" key="8">
    <source>
        <dbReference type="ARBA" id="ARBA00023012"/>
    </source>
</evidence>
<proteinExistence type="predicted"/>
<dbReference type="EC" id="2.7.13.3" evidence="2"/>
<feature type="transmembrane region" description="Helical" evidence="9">
    <location>
        <begin position="6"/>
        <end position="29"/>
    </location>
</feature>
<keyword evidence="12" id="KW-1185">Reference proteome</keyword>
<sequence>MPPPCIRSVLAGVAVVFAGIGTLTAATVLTRTGTAGANLPFDIATGGLAVLGAPLLLRWPVRVASALQVLATLSPAGTPAATVAVLQAARERPLRIALPMGAAGAAAHAVQGLIWPVAGLSYGWFVVLDVVVHAALVAWGAWARTRQELVASLRERLHQAETGQAERVAAARAAARSAERARIAREMHDVLAHRLSLVATSAGALEYRPDAPPERIARAAGVVREGVHQALEELRDVIGVLRADTPVSDGNLPQPELADVAALVGEVTAAGSEVRLTDDTGSAAAPASTGRAAYRIVQECLTNARKHAPGLPVQVDLSGAPGDGLRILVRNALPARPAAAPPGAGTGLVGLAERAEIAGGRLRHGRDQDRFVVTAELPWPA</sequence>
<dbReference type="GO" id="GO:0000155">
    <property type="term" value="F:phosphorelay sensor kinase activity"/>
    <property type="evidence" value="ECO:0007669"/>
    <property type="project" value="InterPro"/>
</dbReference>
<keyword evidence="9" id="KW-0472">Membrane</keyword>
<evidence type="ECO:0000259" key="10">
    <source>
        <dbReference type="Pfam" id="PF07730"/>
    </source>
</evidence>
<evidence type="ECO:0000313" key="12">
    <source>
        <dbReference type="Proteomes" id="UP000549616"/>
    </source>
</evidence>
<evidence type="ECO:0000256" key="6">
    <source>
        <dbReference type="ARBA" id="ARBA00022777"/>
    </source>
</evidence>
<name>A0A853B8V8_9PSEU</name>
<feature type="transmembrane region" description="Helical" evidence="9">
    <location>
        <begin position="67"/>
        <end position="89"/>
    </location>
</feature>
<evidence type="ECO:0000256" key="4">
    <source>
        <dbReference type="ARBA" id="ARBA00022679"/>
    </source>
</evidence>